<dbReference type="Pfam" id="PF08281">
    <property type="entry name" value="Sigma70_r4_2"/>
    <property type="match status" value="1"/>
</dbReference>
<dbReference type="Proteomes" id="UP000214606">
    <property type="component" value="Chromosome"/>
</dbReference>
<feature type="domain" description="RNA polymerase sigma factor 70 region 4 type 2" evidence="8">
    <location>
        <begin position="109"/>
        <end position="160"/>
    </location>
</feature>
<evidence type="ECO:0000259" key="7">
    <source>
        <dbReference type="Pfam" id="PF04542"/>
    </source>
</evidence>
<dbReference type="InterPro" id="IPR013325">
    <property type="entry name" value="RNA_pol_sigma_r2"/>
</dbReference>
<dbReference type="InterPro" id="IPR014284">
    <property type="entry name" value="RNA_pol_sigma-70_dom"/>
</dbReference>
<evidence type="ECO:0000313" key="12">
    <source>
        <dbReference type="Proteomes" id="UP000214606"/>
    </source>
</evidence>
<evidence type="ECO:0000256" key="5">
    <source>
        <dbReference type="ARBA" id="ARBA00023163"/>
    </source>
</evidence>
<dbReference type="InterPro" id="IPR013249">
    <property type="entry name" value="RNA_pol_sigma70_r4_t2"/>
</dbReference>
<dbReference type="Gene3D" id="1.10.10.10">
    <property type="entry name" value="Winged helix-like DNA-binding domain superfamily/Winged helix DNA-binding domain"/>
    <property type="match status" value="1"/>
</dbReference>
<evidence type="ECO:0000256" key="1">
    <source>
        <dbReference type="ARBA" id="ARBA00010641"/>
    </source>
</evidence>
<protein>
    <recommendedName>
        <fullName evidence="6">RNA polymerase sigma factor</fullName>
    </recommendedName>
</protein>
<dbReference type="NCBIfam" id="TIGR02937">
    <property type="entry name" value="sigma70-ECF"/>
    <property type="match status" value="1"/>
</dbReference>
<comment type="similarity">
    <text evidence="1 6">Belongs to the sigma-70 factor family. ECF subfamily.</text>
</comment>
<evidence type="ECO:0000313" key="10">
    <source>
        <dbReference type="EMBL" id="KZN95281.1"/>
    </source>
</evidence>
<dbReference type="RefSeq" id="WP_063389046.1">
    <property type="nucleotide sequence ID" value="NZ_CP017703.1"/>
</dbReference>
<dbReference type="Proteomes" id="UP000076476">
    <property type="component" value="Unassembled WGS sequence"/>
</dbReference>
<evidence type="ECO:0000256" key="6">
    <source>
        <dbReference type="RuleBase" id="RU000716"/>
    </source>
</evidence>
<dbReference type="GO" id="GO:0016987">
    <property type="term" value="F:sigma factor activity"/>
    <property type="evidence" value="ECO:0007669"/>
    <property type="project" value="UniProtKB-KW"/>
</dbReference>
<dbReference type="PANTHER" id="PTHR43133">
    <property type="entry name" value="RNA POLYMERASE ECF-TYPE SIGMA FACTO"/>
    <property type="match status" value="1"/>
</dbReference>
<accession>A0A161YWS3</accession>
<evidence type="ECO:0000313" key="9">
    <source>
        <dbReference type="EMBL" id="ASS89539.1"/>
    </source>
</evidence>
<proteinExistence type="inferred from homology"/>
<dbReference type="Gene3D" id="1.10.1740.10">
    <property type="match status" value="1"/>
</dbReference>
<keyword evidence="4 6" id="KW-0238">DNA-binding</keyword>
<dbReference type="InterPro" id="IPR013324">
    <property type="entry name" value="RNA_pol_sigma_r3/r4-like"/>
</dbReference>
<dbReference type="SUPFAM" id="SSF88946">
    <property type="entry name" value="Sigma2 domain of RNA polymerase sigma factors"/>
    <property type="match status" value="1"/>
</dbReference>
<evidence type="ECO:0000256" key="3">
    <source>
        <dbReference type="ARBA" id="ARBA00023082"/>
    </source>
</evidence>
<dbReference type="InterPro" id="IPR000838">
    <property type="entry name" value="RNA_pol_sigma70_ECF_CS"/>
</dbReference>
<dbReference type="InterPro" id="IPR007627">
    <property type="entry name" value="RNA_pol_sigma70_r2"/>
</dbReference>
<dbReference type="GO" id="GO:0003677">
    <property type="term" value="F:DNA binding"/>
    <property type="evidence" value="ECO:0007669"/>
    <property type="project" value="UniProtKB-KW"/>
</dbReference>
<feature type="domain" description="RNA polymerase sigma-70 region 2" evidence="7">
    <location>
        <begin position="9"/>
        <end position="76"/>
    </location>
</feature>
<dbReference type="CDD" id="cd06171">
    <property type="entry name" value="Sigma70_r4"/>
    <property type="match status" value="1"/>
</dbReference>
<organism evidence="10 11">
    <name type="scientific">Aeribacillus pallidus</name>
    <dbReference type="NCBI Taxonomy" id="33936"/>
    <lineage>
        <taxon>Bacteria</taxon>
        <taxon>Bacillati</taxon>
        <taxon>Bacillota</taxon>
        <taxon>Bacilli</taxon>
        <taxon>Bacillales</taxon>
        <taxon>Bacillaceae</taxon>
        <taxon>Aeribacillus</taxon>
    </lineage>
</organism>
<dbReference type="PANTHER" id="PTHR43133:SF51">
    <property type="entry name" value="RNA POLYMERASE SIGMA FACTOR"/>
    <property type="match status" value="1"/>
</dbReference>
<sequence length="174" mass="20373">MDTTDIVGLIKQHHHQIKKTVKRTVKNESLVDDIVQEVCIKIYIYFQTNDMPTNISAWITTVSKNTATDHLRKIQRNNHLLNHLQQEAIFHNCSEWNPESEALLKQMIEYVQNALNEMDPNTKKIILLRQQGLSYTEIAQQMNLPKNTVKTKIFRGRKQLMTFLQKNGVFQNDL</sequence>
<accession>A0A165WST5</accession>
<evidence type="ECO:0000256" key="2">
    <source>
        <dbReference type="ARBA" id="ARBA00023015"/>
    </source>
</evidence>
<dbReference type="STRING" id="33936.AZI98_14855"/>
<dbReference type="AlphaFoldDB" id="A0A165WST5"/>
<dbReference type="InterPro" id="IPR036388">
    <property type="entry name" value="WH-like_DNA-bd_sf"/>
</dbReference>
<dbReference type="GeneID" id="301127829"/>
<keyword evidence="2 6" id="KW-0805">Transcription regulation</keyword>
<dbReference type="Pfam" id="PF04542">
    <property type="entry name" value="Sigma70_r2"/>
    <property type="match status" value="1"/>
</dbReference>
<dbReference type="EMBL" id="LWBR01000058">
    <property type="protein sequence ID" value="KZN95281.1"/>
    <property type="molecule type" value="Genomic_DNA"/>
</dbReference>
<dbReference type="OrthoDB" id="9794508at2"/>
<gene>
    <name evidence="9" type="ORF">AP3564_04070</name>
    <name evidence="10" type="ORF">AZI98_14855</name>
</gene>
<keyword evidence="3 6" id="KW-0731">Sigma factor</keyword>
<name>A0A165WST5_9BACI</name>
<dbReference type="GO" id="GO:0006352">
    <property type="term" value="P:DNA-templated transcription initiation"/>
    <property type="evidence" value="ECO:0007669"/>
    <property type="project" value="InterPro"/>
</dbReference>
<dbReference type="SUPFAM" id="SSF88659">
    <property type="entry name" value="Sigma3 and sigma4 domains of RNA polymerase sigma factors"/>
    <property type="match status" value="1"/>
</dbReference>
<dbReference type="InterPro" id="IPR039425">
    <property type="entry name" value="RNA_pol_sigma-70-like"/>
</dbReference>
<dbReference type="KEGG" id="apak:AP3564_04070"/>
<reference evidence="10 11" key="1">
    <citation type="submission" date="2016-04" db="EMBL/GenBank/DDBJ databases">
        <title>Draft genome sequence of Aeribacillus pallidus 8m3 from petroleum reservoir.</title>
        <authorList>
            <person name="Poltaraus A.B."/>
            <person name="Nazina T.N."/>
            <person name="Tourova T.P."/>
            <person name="Malakho S.M."/>
            <person name="Korshunova A.V."/>
            <person name="Sokolova D.S."/>
        </authorList>
    </citation>
    <scope>NUCLEOTIDE SEQUENCE [LARGE SCALE GENOMIC DNA]</scope>
    <source>
        <strain evidence="10 11">8m3</strain>
    </source>
</reference>
<dbReference type="PROSITE" id="PS01063">
    <property type="entry name" value="SIGMA70_ECF"/>
    <property type="match status" value="1"/>
</dbReference>
<evidence type="ECO:0000256" key="4">
    <source>
        <dbReference type="ARBA" id="ARBA00023125"/>
    </source>
</evidence>
<dbReference type="EMBL" id="CP017703">
    <property type="protein sequence ID" value="ASS89539.1"/>
    <property type="molecule type" value="Genomic_DNA"/>
</dbReference>
<keyword evidence="5 6" id="KW-0804">Transcription</keyword>
<keyword evidence="11" id="KW-1185">Reference proteome</keyword>
<evidence type="ECO:0000259" key="8">
    <source>
        <dbReference type="Pfam" id="PF08281"/>
    </source>
</evidence>
<dbReference type="GO" id="GO:0006950">
    <property type="term" value="P:response to stress"/>
    <property type="evidence" value="ECO:0007669"/>
    <property type="project" value="UniProtKB-ARBA"/>
</dbReference>
<evidence type="ECO:0000313" key="11">
    <source>
        <dbReference type="Proteomes" id="UP000076476"/>
    </source>
</evidence>
<reference evidence="9 12" key="2">
    <citation type="submission" date="2016-10" db="EMBL/GenBank/DDBJ databases">
        <title>The whole genome sequencing and assembly of Aeribacillus pallidus KCTC3564 strain.</title>
        <authorList>
            <person name="Lee Y.-J."/>
            <person name="Park M.-K."/>
            <person name="Yi H."/>
            <person name="Bahn Y.-S."/>
            <person name="Kim J.F."/>
            <person name="Lee D.-W."/>
        </authorList>
    </citation>
    <scope>NUCLEOTIDE SEQUENCE [LARGE SCALE GENOMIC DNA]</scope>
    <source>
        <strain evidence="9 12">KCTC3564</strain>
    </source>
</reference>